<keyword evidence="3" id="KW-0479">Metal-binding</keyword>
<evidence type="ECO:0000256" key="1">
    <source>
        <dbReference type="ARBA" id="ARBA00001946"/>
    </source>
</evidence>
<evidence type="ECO:0000256" key="6">
    <source>
        <dbReference type="ARBA" id="ARBA00034546"/>
    </source>
</evidence>
<keyword evidence="8" id="KW-1185">Reference proteome</keyword>
<dbReference type="InterPro" id="IPR008949">
    <property type="entry name" value="Isoprenoid_synthase_dom_sf"/>
</dbReference>
<dbReference type="SFLD" id="SFLDG01017">
    <property type="entry name" value="Polyprenyl_Transferase_Like"/>
    <property type="match status" value="1"/>
</dbReference>
<dbReference type="CDD" id="cd00685">
    <property type="entry name" value="Trans_IPPS_HT"/>
    <property type="match status" value="2"/>
</dbReference>
<dbReference type="GO" id="GO:0045337">
    <property type="term" value="P:farnesyl diphosphate biosynthetic process"/>
    <property type="evidence" value="ECO:0007669"/>
    <property type="project" value="TreeGrafter"/>
</dbReference>
<evidence type="ECO:0000256" key="5">
    <source>
        <dbReference type="ARBA" id="ARBA00033740"/>
    </source>
</evidence>
<dbReference type="InterPro" id="IPR039702">
    <property type="entry name" value="FPS1-like"/>
</dbReference>
<evidence type="ECO:0000256" key="4">
    <source>
        <dbReference type="ARBA" id="ARBA00022842"/>
    </source>
</evidence>
<comment type="pathway">
    <text evidence="5">Pheromone biosynthesis.</text>
</comment>
<dbReference type="GO" id="GO:0042811">
    <property type="term" value="P:pheromone biosynthetic process"/>
    <property type="evidence" value="ECO:0007669"/>
    <property type="project" value="UniProtKB-ARBA"/>
</dbReference>
<organism evidence="7">
    <name type="scientific">Medioppia subpectinata</name>
    <dbReference type="NCBI Taxonomy" id="1979941"/>
    <lineage>
        <taxon>Eukaryota</taxon>
        <taxon>Metazoa</taxon>
        <taxon>Ecdysozoa</taxon>
        <taxon>Arthropoda</taxon>
        <taxon>Chelicerata</taxon>
        <taxon>Arachnida</taxon>
        <taxon>Acari</taxon>
        <taxon>Acariformes</taxon>
        <taxon>Sarcoptiformes</taxon>
        <taxon>Oribatida</taxon>
        <taxon>Brachypylina</taxon>
        <taxon>Oppioidea</taxon>
        <taxon>Oppiidae</taxon>
        <taxon>Medioppia</taxon>
    </lineage>
</organism>
<dbReference type="InterPro" id="IPR000092">
    <property type="entry name" value="Polyprenyl_synt"/>
</dbReference>
<dbReference type="SUPFAM" id="SSF48576">
    <property type="entry name" value="Terpenoid synthases"/>
    <property type="match status" value="2"/>
</dbReference>
<gene>
    <name evidence="7" type="ORF">OSB1V03_LOCUS8129</name>
</gene>
<dbReference type="GO" id="GO:0046872">
    <property type="term" value="F:metal ion binding"/>
    <property type="evidence" value="ECO:0007669"/>
    <property type="project" value="UniProtKB-KW"/>
</dbReference>
<dbReference type="GO" id="GO:0004161">
    <property type="term" value="F:dimethylallyltranstransferase activity"/>
    <property type="evidence" value="ECO:0007669"/>
    <property type="project" value="TreeGrafter"/>
</dbReference>
<evidence type="ECO:0000313" key="8">
    <source>
        <dbReference type="Proteomes" id="UP000759131"/>
    </source>
</evidence>
<dbReference type="SFLD" id="SFLDS00005">
    <property type="entry name" value="Isoprenoid_Synthase_Type_I"/>
    <property type="match status" value="2"/>
</dbReference>
<proteinExistence type="predicted"/>
<protein>
    <recommendedName>
        <fullName evidence="6">Farnesyl pyrophosphate synthase</fullName>
    </recommendedName>
</protein>
<dbReference type="Proteomes" id="UP000759131">
    <property type="component" value="Unassembled WGS sequence"/>
</dbReference>
<keyword evidence="2" id="KW-0808">Transferase</keyword>
<dbReference type="PROSITE" id="PS00723">
    <property type="entry name" value="POLYPRENYL_SYNTHASE_1"/>
    <property type="match status" value="2"/>
</dbReference>
<accession>A0A7R9KRD6</accession>
<evidence type="ECO:0000256" key="2">
    <source>
        <dbReference type="ARBA" id="ARBA00022679"/>
    </source>
</evidence>
<dbReference type="PANTHER" id="PTHR11525:SF0">
    <property type="entry name" value="FARNESYL PYROPHOSPHATE SYNTHASE"/>
    <property type="match status" value="1"/>
</dbReference>
<dbReference type="InterPro" id="IPR033749">
    <property type="entry name" value="Polyprenyl_synt_CS"/>
</dbReference>
<comment type="cofactor">
    <cofactor evidence="1">
        <name>Mg(2+)</name>
        <dbReference type="ChEBI" id="CHEBI:18420"/>
    </cofactor>
</comment>
<evidence type="ECO:0000256" key="3">
    <source>
        <dbReference type="ARBA" id="ARBA00022723"/>
    </source>
</evidence>
<dbReference type="Gene3D" id="1.10.600.10">
    <property type="entry name" value="Farnesyl Diphosphate Synthase"/>
    <property type="match status" value="2"/>
</dbReference>
<evidence type="ECO:0000313" key="7">
    <source>
        <dbReference type="EMBL" id="CAD7627704.1"/>
    </source>
</evidence>
<sequence length="679" mass="79132">MYSISGDNLRNQAIGADAESDETFNRIMSAIIPAKPAKELISTMEWLKECILYNVPHGKRNRGLAVVSTYRILAEQQAKTPTPQELELARVLAWTVEFLQAFFLVVDDLIDESITRRGQPCWYKLEHVGLMSCNDAILLDQENYHILKLFFSDKSYYQKLVDLMHEVSIFIHTCTRYTAIGQSMDMASNPPNKRPQFHVFTQLRYDSIVKYKTAFYSFVLPVRLALYMSAFDSEEDHKIAEEILLKIGHLFQVQDDYLDCFGDPAIIGKIGTDIEEGKCSWLIVTAFQMCDQQQREFIETNYGIKDGDCVRRVKEVYNKLNLKDAFHKEEEKQYNDIQMDYKSEFKELDETFAKIMSSIIPAKPAKELISTMEWLKECILYNVPHGKRNRGLAVVSTYRILAEQQAKTPTPHELELARVLAWTVEFLQAFFLVVDDMMDQSITRRGQPCWYKMEHVGLMSCNDAILLDQENYHILKLFFSDKPYYQKLVDLMHECMDTASNPPNKRPQFHLFTELQHESIAKYKTAFYSFVLPVRLALYMSSFDSEKDHKIAEEILLKIGHLFQIQDDYLDCFGDPAIIGKIGTDIEEGKCSWLIVTAFQMCDKQQQEFIETNYGIKDGDCVRRVKEVYNKLNLKDAFHKEEEKQYKEINVLINNLKTKSQLSPKIFTEFLDRIYKRQK</sequence>
<dbReference type="PROSITE" id="PS00444">
    <property type="entry name" value="POLYPRENYL_SYNTHASE_2"/>
    <property type="match status" value="2"/>
</dbReference>
<dbReference type="Pfam" id="PF00348">
    <property type="entry name" value="polyprenyl_synt"/>
    <property type="match status" value="2"/>
</dbReference>
<keyword evidence="4" id="KW-0460">Magnesium</keyword>
<dbReference type="OrthoDB" id="10257492at2759"/>
<dbReference type="PANTHER" id="PTHR11525">
    <property type="entry name" value="FARNESYL-PYROPHOSPHATE SYNTHETASE"/>
    <property type="match status" value="1"/>
</dbReference>
<name>A0A7R9KRD6_9ACAR</name>
<dbReference type="GO" id="GO:0004337">
    <property type="term" value="F:(2E,6E)-farnesyl diphosphate synthase activity"/>
    <property type="evidence" value="ECO:0007669"/>
    <property type="project" value="TreeGrafter"/>
</dbReference>
<dbReference type="EMBL" id="OC859541">
    <property type="protein sequence ID" value="CAD7627704.1"/>
    <property type="molecule type" value="Genomic_DNA"/>
</dbReference>
<dbReference type="AlphaFoldDB" id="A0A7R9KRD6"/>
<dbReference type="GO" id="GO:0005737">
    <property type="term" value="C:cytoplasm"/>
    <property type="evidence" value="ECO:0007669"/>
    <property type="project" value="TreeGrafter"/>
</dbReference>
<reference evidence="7" key="1">
    <citation type="submission" date="2020-11" db="EMBL/GenBank/DDBJ databases">
        <authorList>
            <person name="Tran Van P."/>
        </authorList>
    </citation>
    <scope>NUCLEOTIDE SEQUENCE</scope>
</reference>
<dbReference type="EMBL" id="CAJPIZ010004966">
    <property type="protein sequence ID" value="CAG2108134.1"/>
    <property type="molecule type" value="Genomic_DNA"/>
</dbReference>